<keyword evidence="1" id="KW-0472">Membrane</keyword>
<dbReference type="PANTHER" id="PTHR30590">
    <property type="entry name" value="INNER MEMBRANE PROTEIN"/>
    <property type="match status" value="1"/>
</dbReference>
<proteinExistence type="predicted"/>
<keyword evidence="1" id="KW-1133">Transmembrane helix</keyword>
<feature type="transmembrane region" description="Helical" evidence="1">
    <location>
        <begin position="344"/>
        <end position="367"/>
    </location>
</feature>
<feature type="transmembrane region" description="Helical" evidence="1">
    <location>
        <begin position="277"/>
        <end position="298"/>
    </location>
</feature>
<comment type="caution">
    <text evidence="3">The sequence shown here is derived from an EMBL/GenBank/DDBJ whole genome shotgun (WGS) entry which is preliminary data.</text>
</comment>
<feature type="domain" description="DUF418" evidence="2">
    <location>
        <begin position="223"/>
        <end position="385"/>
    </location>
</feature>
<dbReference type="InterPro" id="IPR052529">
    <property type="entry name" value="Bact_Transport_Assoc"/>
</dbReference>
<feature type="transmembrane region" description="Helical" evidence="1">
    <location>
        <begin position="197"/>
        <end position="221"/>
    </location>
</feature>
<protein>
    <submittedName>
        <fullName evidence="3">Hypothetical membrane protein</fullName>
    </submittedName>
</protein>
<dbReference type="Proteomes" id="UP000249886">
    <property type="component" value="Unassembled WGS sequence"/>
</dbReference>
<name>A0A8B4H732_9CORY</name>
<feature type="transmembrane region" description="Helical" evidence="1">
    <location>
        <begin position="153"/>
        <end position="177"/>
    </location>
</feature>
<evidence type="ECO:0000313" key="4">
    <source>
        <dbReference type="Proteomes" id="UP000249886"/>
    </source>
</evidence>
<gene>
    <name evidence="3" type="ORF">NCTC10254_01192</name>
</gene>
<keyword evidence="1" id="KW-0812">Transmembrane</keyword>
<sequence length="399" mass="43707">MRRRQACGKTVGMTTHRILTPDVARGIMLLAIAVANSVTVWATNIDNPMVGTHIGIVMNDSLWDKIAIMIGAMFIHVRGLPMFATLLGYGMGMILVREYHRKNPYKRILARRYAALAAMGLIHLVFLFFGDIMFMYGILALHVTMIANRSDRLLLTVAGVLWIAGGGVTAALTLLGWTGTSAYGLGYVEDQLVMGETFLMTFPVQYVSSATTIMPAILVGFVAGRRGMLETPEPYLRIMRWWAIIAVAVCFIVGIPLGLASMGVIGGELVWSAINRVAGLVTGPGLVVLLFYLSRWLQQHHKQHVLPVRMLVALGRMSMTGYVLQSVLFTALVLPWGLGLGSGSGAAVAMLMGVAVWFLTLIIVYAWSLTGRRGPLETIHRRLGYSRPTTALRRYNGRS</sequence>
<dbReference type="Pfam" id="PF04235">
    <property type="entry name" value="DUF418"/>
    <property type="match status" value="1"/>
</dbReference>
<dbReference type="PANTHER" id="PTHR30590:SF2">
    <property type="entry name" value="INNER MEMBRANE PROTEIN"/>
    <property type="match status" value="1"/>
</dbReference>
<reference evidence="3 4" key="1">
    <citation type="submission" date="2018-06" db="EMBL/GenBank/DDBJ databases">
        <authorList>
            <consortium name="Pathogen Informatics"/>
            <person name="Doyle S."/>
        </authorList>
    </citation>
    <scope>NUCLEOTIDE SEQUENCE [LARGE SCALE GENOMIC DNA]</scope>
    <source>
        <strain evidence="3 4">NCTC10254</strain>
    </source>
</reference>
<evidence type="ECO:0000256" key="1">
    <source>
        <dbReference type="SAM" id="Phobius"/>
    </source>
</evidence>
<feature type="transmembrane region" description="Helical" evidence="1">
    <location>
        <begin position="66"/>
        <end position="96"/>
    </location>
</feature>
<dbReference type="EMBL" id="UARK01000005">
    <property type="protein sequence ID" value="SPW28166.1"/>
    <property type="molecule type" value="Genomic_DNA"/>
</dbReference>
<feature type="transmembrane region" description="Helical" evidence="1">
    <location>
        <begin position="241"/>
        <end position="265"/>
    </location>
</feature>
<organism evidence="3 4">
    <name type="scientific">Corynebacterium matruchotii</name>
    <dbReference type="NCBI Taxonomy" id="43768"/>
    <lineage>
        <taxon>Bacteria</taxon>
        <taxon>Bacillati</taxon>
        <taxon>Actinomycetota</taxon>
        <taxon>Actinomycetes</taxon>
        <taxon>Mycobacteriales</taxon>
        <taxon>Corynebacteriaceae</taxon>
        <taxon>Corynebacterium</taxon>
    </lineage>
</organism>
<dbReference type="AlphaFoldDB" id="A0A8B4H732"/>
<evidence type="ECO:0000259" key="2">
    <source>
        <dbReference type="Pfam" id="PF04235"/>
    </source>
</evidence>
<feature type="transmembrane region" description="Helical" evidence="1">
    <location>
        <begin position="319"/>
        <end position="338"/>
    </location>
</feature>
<accession>A0A8B4H732</accession>
<feature type="transmembrane region" description="Helical" evidence="1">
    <location>
        <begin position="116"/>
        <end position="141"/>
    </location>
</feature>
<evidence type="ECO:0000313" key="3">
    <source>
        <dbReference type="EMBL" id="SPW28166.1"/>
    </source>
</evidence>
<dbReference type="InterPro" id="IPR007349">
    <property type="entry name" value="DUF418"/>
</dbReference>